<proteinExistence type="predicted"/>
<evidence type="ECO:0000313" key="3">
    <source>
        <dbReference type="Proteomes" id="UP000346198"/>
    </source>
</evidence>
<dbReference type="InterPro" id="IPR029058">
    <property type="entry name" value="AB_hydrolase_fold"/>
</dbReference>
<dbReference type="Pfam" id="PF12146">
    <property type="entry name" value="Hydrolase_4"/>
    <property type="match status" value="1"/>
</dbReference>
<dbReference type="Gene3D" id="3.40.50.1820">
    <property type="entry name" value="alpha/beta hydrolase"/>
    <property type="match status" value="1"/>
</dbReference>
<dbReference type="Proteomes" id="UP000346198">
    <property type="component" value="Unassembled WGS sequence"/>
</dbReference>
<dbReference type="SUPFAM" id="SSF53474">
    <property type="entry name" value="alpha/beta-Hydrolases"/>
    <property type="match status" value="1"/>
</dbReference>
<protein>
    <submittedName>
        <fullName evidence="2">Monoacylglycerol lipase</fullName>
    </submittedName>
</protein>
<evidence type="ECO:0000259" key="1">
    <source>
        <dbReference type="Pfam" id="PF12146"/>
    </source>
</evidence>
<dbReference type="PROSITE" id="PS51257">
    <property type="entry name" value="PROKAR_LIPOPROTEIN"/>
    <property type="match status" value="1"/>
</dbReference>
<dbReference type="EMBL" id="CAAHFH010000002">
    <property type="protein sequence ID" value="VGO21641.1"/>
    <property type="molecule type" value="Genomic_DNA"/>
</dbReference>
<gene>
    <name evidence="2" type="ORF">SCARR_03715</name>
</gene>
<dbReference type="InterPro" id="IPR051044">
    <property type="entry name" value="MAG_DAG_Lipase"/>
</dbReference>
<dbReference type="PANTHER" id="PTHR11614">
    <property type="entry name" value="PHOSPHOLIPASE-RELATED"/>
    <property type="match status" value="1"/>
</dbReference>
<dbReference type="RefSeq" id="WP_136063085.1">
    <property type="nucleotide sequence ID" value="NZ_CAAHFH010000002.1"/>
</dbReference>
<evidence type="ECO:0000313" key="2">
    <source>
        <dbReference type="EMBL" id="VGO21641.1"/>
    </source>
</evidence>
<reference evidence="2 3" key="1">
    <citation type="submission" date="2019-04" db="EMBL/GenBank/DDBJ databases">
        <authorList>
            <person name="Van Vliet M D."/>
        </authorList>
    </citation>
    <scope>NUCLEOTIDE SEQUENCE [LARGE SCALE GENOMIC DNA]</scope>
    <source>
        <strain evidence="2 3">F21</strain>
    </source>
</reference>
<keyword evidence="3" id="KW-1185">Reference proteome</keyword>
<dbReference type="AlphaFoldDB" id="A0A6C2UQU3"/>
<organism evidence="2 3">
    <name type="scientific">Pontiella sulfatireligans</name>
    <dbReference type="NCBI Taxonomy" id="2750658"/>
    <lineage>
        <taxon>Bacteria</taxon>
        <taxon>Pseudomonadati</taxon>
        <taxon>Kiritimatiellota</taxon>
        <taxon>Kiritimatiellia</taxon>
        <taxon>Kiritimatiellales</taxon>
        <taxon>Pontiellaceae</taxon>
        <taxon>Pontiella</taxon>
    </lineage>
</organism>
<feature type="domain" description="Serine aminopeptidase S33" evidence="1">
    <location>
        <begin position="103"/>
        <end position="329"/>
    </location>
</feature>
<accession>A0A6C2UQU3</accession>
<sequence length="347" mass="39135">MQLRVLKQKSGLLSWLLLLASTLLTGCHYFRNGSDKPNTSGYDLEQVKKDLKPLDLAKPYQPTEAIAAYFSFYGLNPANAQHYFGTVESEGQTLAAHVFMPENPRGTLFLLHGYFDHTGTLSKLIAEALARRYAVASWDLPGHGLTTGGRTETGDFDRCAKQHIDIVERAESKLPRPFDLVAHSTGCSIAIEYMYNAPTNAFEKIVFLAPLVKHAHWGWGKFGHAVGRPFTKHIRRRDMKNSSDEAYLAFVKKDPLHSGVLSFQYLEDLYEWEARARGYPRWPGSLCIIQGDADIIVDWRYNVDFLGAKVEHAELYMVPGANHQLANEPAALRKQAFELIFNYLGKQ</sequence>
<name>A0A6C2UQU3_9BACT</name>
<dbReference type="InterPro" id="IPR022742">
    <property type="entry name" value="Hydrolase_4"/>
</dbReference>